<comment type="caution">
    <text evidence="1">The sequence shown here is derived from an EMBL/GenBank/DDBJ whole genome shotgun (WGS) entry which is preliminary data.</text>
</comment>
<keyword evidence="2" id="KW-1185">Reference proteome</keyword>
<gene>
    <name evidence="1" type="ORF">BAE44_0016860</name>
</gene>
<dbReference type="STRING" id="888268.A0A1E5VAJ5"/>
<protein>
    <submittedName>
        <fullName evidence="1">Uncharacterized protein</fullName>
    </submittedName>
</protein>
<dbReference type="Proteomes" id="UP000095767">
    <property type="component" value="Unassembled WGS sequence"/>
</dbReference>
<evidence type="ECO:0000313" key="2">
    <source>
        <dbReference type="Proteomes" id="UP000095767"/>
    </source>
</evidence>
<dbReference type="PANTHER" id="PTHR46224">
    <property type="entry name" value="ANKYRIN REPEAT FAMILY PROTEIN"/>
    <property type="match status" value="1"/>
</dbReference>
<accession>A0A1E5VAJ5</accession>
<dbReference type="InterPro" id="IPR011990">
    <property type="entry name" value="TPR-like_helical_dom_sf"/>
</dbReference>
<dbReference type="OrthoDB" id="412869at2759"/>
<organism evidence="1 2">
    <name type="scientific">Dichanthelium oligosanthes</name>
    <dbReference type="NCBI Taxonomy" id="888268"/>
    <lineage>
        <taxon>Eukaryota</taxon>
        <taxon>Viridiplantae</taxon>
        <taxon>Streptophyta</taxon>
        <taxon>Embryophyta</taxon>
        <taxon>Tracheophyta</taxon>
        <taxon>Spermatophyta</taxon>
        <taxon>Magnoliopsida</taxon>
        <taxon>Liliopsida</taxon>
        <taxon>Poales</taxon>
        <taxon>Poaceae</taxon>
        <taxon>PACMAD clade</taxon>
        <taxon>Panicoideae</taxon>
        <taxon>Panicodae</taxon>
        <taxon>Paniceae</taxon>
        <taxon>Dichantheliinae</taxon>
        <taxon>Dichanthelium</taxon>
    </lineage>
</organism>
<feature type="non-terminal residue" evidence="1">
    <location>
        <position position="1"/>
    </location>
</feature>
<dbReference type="AlphaFoldDB" id="A0A1E5VAJ5"/>
<dbReference type="Gene3D" id="1.25.40.10">
    <property type="entry name" value="Tetratricopeptide repeat domain"/>
    <property type="match status" value="1"/>
</dbReference>
<dbReference type="InterPro" id="IPR051616">
    <property type="entry name" value="Cul2-RING_E3_ligase_SR"/>
</dbReference>
<dbReference type="SUPFAM" id="SSF48452">
    <property type="entry name" value="TPR-like"/>
    <property type="match status" value="1"/>
</dbReference>
<dbReference type="PANTHER" id="PTHR46224:SF20">
    <property type="entry name" value="OS02G0491900 PROTEIN"/>
    <property type="match status" value="1"/>
</dbReference>
<evidence type="ECO:0000313" key="1">
    <source>
        <dbReference type="EMBL" id="OEL22121.1"/>
    </source>
</evidence>
<reference evidence="1 2" key="1">
    <citation type="submission" date="2016-09" db="EMBL/GenBank/DDBJ databases">
        <title>The draft genome of Dichanthelium oligosanthes: A C3 panicoid grass species.</title>
        <authorList>
            <person name="Studer A.J."/>
            <person name="Schnable J.C."/>
            <person name="Brutnell T.P."/>
        </authorList>
    </citation>
    <scope>NUCLEOTIDE SEQUENCE [LARGE SCALE GENOMIC DNA]</scope>
    <source>
        <strain evidence="2">cv. Kellogg 1175</strain>
        <tissue evidence="1">Leaf</tissue>
    </source>
</reference>
<dbReference type="EMBL" id="LWDX02046281">
    <property type="protein sequence ID" value="OEL22121.1"/>
    <property type="molecule type" value="Genomic_DNA"/>
</dbReference>
<proteinExistence type="predicted"/>
<sequence>LQAMNLDPDDATLFSNRSLCRLRLGGGKKALTDAVTCKSMRPGWSKAYFHYYRTYYQCRLKKDWALIEVLVPGQ</sequence>
<name>A0A1E5VAJ5_9POAL</name>